<organism evidence="2 3">
    <name type="scientific">Cochleicola gelatinilyticus</name>
    <dbReference type="NCBI Taxonomy" id="1763537"/>
    <lineage>
        <taxon>Bacteria</taxon>
        <taxon>Pseudomonadati</taxon>
        <taxon>Bacteroidota</taxon>
        <taxon>Flavobacteriia</taxon>
        <taxon>Flavobacteriales</taxon>
        <taxon>Flavobacteriaceae</taxon>
        <taxon>Cochleicola</taxon>
    </lineage>
</organism>
<name>A0A167K9T5_9FLAO</name>
<comment type="caution">
    <text evidence="2">The sequence shown here is derived from an EMBL/GenBank/DDBJ whole genome shotgun (WGS) entry which is preliminary data.</text>
</comment>
<evidence type="ECO:0000259" key="1">
    <source>
        <dbReference type="Pfam" id="PF13380"/>
    </source>
</evidence>
<dbReference type="OrthoDB" id="708726at2"/>
<evidence type="ECO:0000313" key="3">
    <source>
        <dbReference type="Proteomes" id="UP000077013"/>
    </source>
</evidence>
<accession>A0A167K9T5</accession>
<dbReference type="EMBL" id="LRXL01000012">
    <property type="protein sequence ID" value="OAB81541.1"/>
    <property type="molecule type" value="Genomic_DNA"/>
</dbReference>
<evidence type="ECO:0000313" key="2">
    <source>
        <dbReference type="EMBL" id="OAB81541.1"/>
    </source>
</evidence>
<protein>
    <submittedName>
        <fullName evidence="2">CoA-binding protein</fullName>
    </submittedName>
</protein>
<dbReference type="AlphaFoldDB" id="A0A167K9T5"/>
<gene>
    <name evidence="2" type="ORF">ULVI_01600</name>
</gene>
<feature type="domain" description="CoA-binding" evidence="1">
    <location>
        <begin position="3"/>
        <end position="115"/>
    </location>
</feature>
<dbReference type="Gene3D" id="3.40.50.720">
    <property type="entry name" value="NAD(P)-binding Rossmann-like Domain"/>
    <property type="match status" value="1"/>
</dbReference>
<dbReference type="Proteomes" id="UP000077013">
    <property type="component" value="Unassembled WGS sequence"/>
</dbReference>
<reference evidence="2 3" key="1">
    <citation type="submission" date="2016-02" db="EMBL/GenBank/DDBJ databases">
        <title>Ulvibacter sp. LPB0005, isolated from Thais luteostoma.</title>
        <authorList>
            <person name="Shin S.-K."/>
            <person name="Yi H."/>
        </authorList>
    </citation>
    <scope>NUCLEOTIDE SEQUENCE [LARGE SCALE GENOMIC DNA]</scope>
    <source>
        <strain evidence="2 3">LPB0005</strain>
    </source>
</reference>
<dbReference type="Pfam" id="PF13380">
    <property type="entry name" value="CoA_binding_2"/>
    <property type="match status" value="1"/>
</dbReference>
<dbReference type="InterPro" id="IPR003781">
    <property type="entry name" value="CoA-bd"/>
</dbReference>
<dbReference type="RefSeq" id="WP_068588895.1">
    <property type="nucleotide sequence ID" value="NZ_LRXL01000012.1"/>
</dbReference>
<dbReference type="InterPro" id="IPR036291">
    <property type="entry name" value="NAD(P)-bd_dom_sf"/>
</dbReference>
<proteinExistence type="predicted"/>
<dbReference type="SUPFAM" id="SSF51735">
    <property type="entry name" value="NAD(P)-binding Rossmann-fold domains"/>
    <property type="match status" value="1"/>
</dbReference>
<dbReference type="STRING" id="1763537.ULVI_01600"/>
<sequence>MKKKTLVLGASLKPNRYSNLAINRLNNYDHPVEAVGLRNGVVAGVDIATEKKSFENIHTVTLYLNPKRQEEYYDYIVSLKPQRVIFNPGTENPTFYKILQENNIEVDVACTLVLLASNQY</sequence>
<keyword evidence="3" id="KW-1185">Reference proteome</keyword>